<dbReference type="PROSITE" id="PS50043">
    <property type="entry name" value="HTH_LUXR_2"/>
    <property type="match status" value="1"/>
</dbReference>
<dbReference type="Gene3D" id="1.25.40.10">
    <property type="entry name" value="Tetratricopeptide repeat domain"/>
    <property type="match status" value="1"/>
</dbReference>
<sequence length="908" mass="97060">MVDALVRTKLAQPHPRPGLVDRARLTEVLVRARDAAVVLVSAPAGFGKTTLLASALTREPRVAWVSLDARDSDAARFWAYVLHALEGASPGCATTALALLETGHGSFEDVVAALVNELSVRPVDLTLVLDDYHLADGPEVSDGVTLLLEHRPPQLHLVLGTRADPALPLSRLRARGDLVEVRAADLRFTTEEADSYLNVVHDLGLTMADVVALESRTEGWAAALQLAALSLRNRDDPPAFIASFAGDGRYVVDYLADEVLDQQPPQLRRFLLDTSVLARLHGPLCDAVTGPVADMPGTAVLELLERRNLLLVPLDDHRRWYRYHHLFADVLRSRLRAERPDDIPVLHSRASVWYDEVGDVEAAVRHAFAADDVDRAADLIEVAAPELRRRRAEGVLRSWVSMVPPEVVARRPVLGSTFVGALMASNIFDEVSGRLDAIEASLAAAEAPVVRDQAEWQRLPAVVATQRAGLALVGGDVAGTLAHAEEAMSRATAGDELTRASAAALKGLASWTSGNLSAALDGYLAATRGLAATGHVSDALACTITVVELELLHGDLDAARDAVHRALALVDTADEASPRTGAVVRGTADMWVAMARVTWEQGDVEATAQHLQRAGDLGEAAGLAQQPYRWRVALALVRESQGDLAAADALLTEADRLFNSDFSPNVRPVPAVRAGVHIRAGDLDAAYGWATAAGVTAADELTYLRECEHITLARLLLADHEATGDPAKLGQAVELLTRLHGAAAEAGRTAAVVETDLLLVAARDIAGGHDGALHQLGRVVDLLRPRHWLRPLLDAPPRVQDLLRRLPDATPLPAAAGAPVPARTLTASETHAPAVEPAAEPGAPLVVSLSSRELDVLRLLGSDLDGPAIARHLNVSLPTVRTHTQHIYAKLGVNNRRAAVRRGHQLHL</sequence>
<evidence type="ECO:0000256" key="1">
    <source>
        <dbReference type="ARBA" id="ARBA00023015"/>
    </source>
</evidence>
<evidence type="ECO:0000259" key="4">
    <source>
        <dbReference type="PROSITE" id="PS50043"/>
    </source>
</evidence>
<protein>
    <submittedName>
        <fullName evidence="5">Helix-turn-helix transcriptional regulator</fullName>
    </submittedName>
</protein>
<dbReference type="InterPro" id="IPR016032">
    <property type="entry name" value="Sig_transdc_resp-reg_C-effctor"/>
</dbReference>
<dbReference type="SMART" id="SM00421">
    <property type="entry name" value="HTH_LUXR"/>
    <property type="match status" value="1"/>
</dbReference>
<dbReference type="Pfam" id="PF17874">
    <property type="entry name" value="TPR_MalT"/>
    <property type="match status" value="1"/>
</dbReference>
<dbReference type="EMBL" id="CP038267">
    <property type="protein sequence ID" value="QBR93323.1"/>
    <property type="molecule type" value="Genomic_DNA"/>
</dbReference>
<dbReference type="CDD" id="cd06170">
    <property type="entry name" value="LuxR_C_like"/>
    <property type="match status" value="1"/>
</dbReference>
<reference evidence="5 6" key="1">
    <citation type="submission" date="2019-03" db="EMBL/GenBank/DDBJ databases">
        <title>Three New Species of Nocardioides, Nocardioides euryhalodurans sp. nov., Nocardioides seonyuensis sp. nov. and Nocardioides eburneoflavus sp. nov., Iolated from Soil.</title>
        <authorList>
            <person name="Roh S.G."/>
            <person name="Lee C."/>
            <person name="Kim M.-K."/>
            <person name="Kim S.B."/>
        </authorList>
    </citation>
    <scope>NUCLEOTIDE SEQUENCE [LARGE SCALE GENOMIC DNA]</scope>
    <source>
        <strain evidence="5 6">MMS17-SY117</strain>
    </source>
</reference>
<dbReference type="Pfam" id="PF00196">
    <property type="entry name" value="GerE"/>
    <property type="match status" value="1"/>
</dbReference>
<dbReference type="Gene3D" id="1.10.10.10">
    <property type="entry name" value="Winged helix-like DNA-binding domain superfamily/Winged helix DNA-binding domain"/>
    <property type="match status" value="1"/>
</dbReference>
<evidence type="ECO:0000313" key="5">
    <source>
        <dbReference type="EMBL" id="QBR93323.1"/>
    </source>
</evidence>
<dbReference type="GO" id="GO:0006355">
    <property type="term" value="P:regulation of DNA-templated transcription"/>
    <property type="evidence" value="ECO:0007669"/>
    <property type="project" value="InterPro"/>
</dbReference>
<keyword evidence="1" id="KW-0805">Transcription regulation</keyword>
<dbReference type="InterPro" id="IPR036388">
    <property type="entry name" value="WH-like_DNA-bd_sf"/>
</dbReference>
<keyword evidence="6" id="KW-1185">Reference proteome</keyword>
<accession>A0A4P7GMS4</accession>
<dbReference type="GO" id="GO:0003677">
    <property type="term" value="F:DNA binding"/>
    <property type="evidence" value="ECO:0007669"/>
    <property type="project" value="UniProtKB-KW"/>
</dbReference>
<dbReference type="Gene3D" id="3.40.50.300">
    <property type="entry name" value="P-loop containing nucleotide triphosphate hydrolases"/>
    <property type="match status" value="1"/>
</dbReference>
<name>A0A4P7GMS4_9ACTN</name>
<dbReference type="AlphaFoldDB" id="A0A4P7GMS4"/>
<evidence type="ECO:0000256" key="3">
    <source>
        <dbReference type="ARBA" id="ARBA00023163"/>
    </source>
</evidence>
<evidence type="ECO:0000256" key="2">
    <source>
        <dbReference type="ARBA" id="ARBA00023125"/>
    </source>
</evidence>
<dbReference type="PANTHER" id="PTHR44688:SF16">
    <property type="entry name" value="DNA-BINDING TRANSCRIPTIONAL ACTIVATOR DEVR_DOSR"/>
    <property type="match status" value="1"/>
</dbReference>
<dbReference type="SUPFAM" id="SSF48452">
    <property type="entry name" value="TPR-like"/>
    <property type="match status" value="1"/>
</dbReference>
<dbReference type="InterPro" id="IPR041617">
    <property type="entry name" value="TPR_MalT"/>
</dbReference>
<keyword evidence="2" id="KW-0238">DNA-binding</keyword>
<dbReference type="InterPro" id="IPR059106">
    <property type="entry name" value="WHD_MalT"/>
</dbReference>
<evidence type="ECO:0000313" key="6">
    <source>
        <dbReference type="Proteomes" id="UP000294894"/>
    </source>
</evidence>
<proteinExistence type="predicted"/>
<dbReference type="InterPro" id="IPR000792">
    <property type="entry name" value="Tscrpt_reg_LuxR_C"/>
</dbReference>
<dbReference type="Proteomes" id="UP000294894">
    <property type="component" value="Chromosome"/>
</dbReference>
<dbReference type="OrthoDB" id="134985at2"/>
<dbReference type="RefSeq" id="WP_135078636.1">
    <property type="nucleotide sequence ID" value="NZ_CP038267.1"/>
</dbReference>
<dbReference type="KEGG" id="noy:EXE57_14425"/>
<keyword evidence="3" id="KW-0804">Transcription</keyword>
<dbReference type="PANTHER" id="PTHR44688">
    <property type="entry name" value="DNA-BINDING TRANSCRIPTIONAL ACTIVATOR DEVR_DOSR"/>
    <property type="match status" value="1"/>
</dbReference>
<dbReference type="SUPFAM" id="SSF46894">
    <property type="entry name" value="C-terminal effector domain of the bipartite response regulators"/>
    <property type="match status" value="1"/>
</dbReference>
<dbReference type="InterPro" id="IPR027417">
    <property type="entry name" value="P-loop_NTPase"/>
</dbReference>
<feature type="domain" description="HTH luxR-type" evidence="4">
    <location>
        <begin position="842"/>
        <end position="907"/>
    </location>
</feature>
<gene>
    <name evidence="5" type="ORF">EXE57_14425</name>
</gene>
<dbReference type="Pfam" id="PF25873">
    <property type="entry name" value="WHD_MalT"/>
    <property type="match status" value="1"/>
</dbReference>
<organism evidence="5 6">
    <name type="scientific">Nocardioides euryhalodurans</name>
    <dbReference type="NCBI Taxonomy" id="2518370"/>
    <lineage>
        <taxon>Bacteria</taxon>
        <taxon>Bacillati</taxon>
        <taxon>Actinomycetota</taxon>
        <taxon>Actinomycetes</taxon>
        <taxon>Propionibacteriales</taxon>
        <taxon>Nocardioidaceae</taxon>
        <taxon>Nocardioides</taxon>
    </lineage>
</organism>
<dbReference type="InterPro" id="IPR011990">
    <property type="entry name" value="TPR-like_helical_dom_sf"/>
</dbReference>